<dbReference type="PANTHER" id="PTHR36925:SF1">
    <property type="entry name" value="COBALT-PRECORRIN-6A REDUCTASE"/>
    <property type="match status" value="1"/>
</dbReference>
<name>E6MI61_9FIRM</name>
<dbReference type="AlphaFoldDB" id="E6MI61"/>
<reference evidence="4 5" key="1">
    <citation type="submission" date="2010-12" db="EMBL/GenBank/DDBJ databases">
        <authorList>
            <person name="Muzny D."/>
            <person name="Qin X."/>
            <person name="Deng J."/>
            <person name="Jiang H."/>
            <person name="Liu Y."/>
            <person name="Qu J."/>
            <person name="Song X.-Z."/>
            <person name="Zhang L."/>
            <person name="Thornton R."/>
            <person name="Coyle M."/>
            <person name="Francisco L."/>
            <person name="Jackson L."/>
            <person name="Javaid M."/>
            <person name="Korchina V."/>
            <person name="Kovar C."/>
            <person name="Mata R."/>
            <person name="Mathew T."/>
            <person name="Ngo R."/>
            <person name="Nguyen L."/>
            <person name="Nguyen N."/>
            <person name="Okwuonu G."/>
            <person name="Ongeri F."/>
            <person name="Pham C."/>
            <person name="Simmons D."/>
            <person name="Wilczek-Boney K."/>
            <person name="Hale W."/>
            <person name="Jakkamsetti A."/>
            <person name="Pham P."/>
            <person name="Ruth R."/>
            <person name="San Lucas F."/>
            <person name="Warren J."/>
            <person name="Zhang J."/>
            <person name="Zhao Z."/>
            <person name="Zhou C."/>
            <person name="Zhu D."/>
            <person name="Lee S."/>
            <person name="Bess C."/>
            <person name="Blankenburg K."/>
            <person name="Forbes L."/>
            <person name="Fu Q."/>
            <person name="Gubbala S."/>
            <person name="Hirani K."/>
            <person name="Jayaseelan J.C."/>
            <person name="Lara F."/>
            <person name="Munidasa M."/>
            <person name="Palculict T."/>
            <person name="Patil S."/>
            <person name="Pu L.-L."/>
            <person name="Saada N."/>
            <person name="Tang L."/>
            <person name="Weissenberger G."/>
            <person name="Zhu Y."/>
            <person name="Hemphill L."/>
            <person name="Shang Y."/>
            <person name="Youmans B."/>
            <person name="Ayvaz T."/>
            <person name="Ross M."/>
            <person name="Santibanez J."/>
            <person name="Aqrawi P."/>
            <person name="Gross S."/>
            <person name="Joshi V."/>
            <person name="Fowler G."/>
            <person name="Nazareth L."/>
            <person name="Reid J."/>
            <person name="Worley K."/>
            <person name="Petrosino J."/>
            <person name="Highlander S."/>
            <person name="Gibbs R."/>
        </authorList>
    </citation>
    <scope>NUCLEOTIDE SEQUENCE [LARGE SCALE GENOMIC DNA]</scope>
    <source>
        <strain evidence="4 5">ATCC 23263</strain>
    </source>
</reference>
<dbReference type="eggNOG" id="COG2099">
    <property type="taxonomic scope" value="Bacteria"/>
</dbReference>
<keyword evidence="3 4" id="KW-0560">Oxidoreductase</keyword>
<dbReference type="HOGENOM" id="CLU_068627_0_0_9"/>
<keyword evidence="2" id="KW-0169">Cobalamin biosynthesis</keyword>
<dbReference type="UniPathway" id="UPA00148"/>
<comment type="pathway">
    <text evidence="1">Cofactor biosynthesis; adenosylcobalamin biosynthesis.</text>
</comment>
<dbReference type="STRING" id="887929.HMP0721_1594"/>
<evidence type="ECO:0000256" key="2">
    <source>
        <dbReference type="ARBA" id="ARBA00022573"/>
    </source>
</evidence>
<dbReference type="PANTHER" id="PTHR36925">
    <property type="entry name" value="COBALT-PRECORRIN-6A REDUCTASE"/>
    <property type="match status" value="1"/>
</dbReference>
<dbReference type="PROSITE" id="PS51014">
    <property type="entry name" value="COBK_CBIJ"/>
    <property type="match status" value="1"/>
</dbReference>
<dbReference type="Pfam" id="PF02571">
    <property type="entry name" value="CbiJ"/>
    <property type="match status" value="1"/>
</dbReference>
<dbReference type="EMBL" id="AEQN01000022">
    <property type="protein sequence ID" value="EFV01213.1"/>
    <property type="molecule type" value="Genomic_DNA"/>
</dbReference>
<evidence type="ECO:0000313" key="4">
    <source>
        <dbReference type="EMBL" id="EFV01213.1"/>
    </source>
</evidence>
<protein>
    <submittedName>
        <fullName evidence="4">Precorrin-6A reductase</fullName>
        <ecNumber evidence="4">1.3.1.54</ecNumber>
    </submittedName>
</protein>
<sequence length="254" mass="27314">MILVLGGTADGREAAERLAAAGRSVIYSSISAYNAPAESVRLGWHIGAMDAQGLAAMLRERAITLLVDGTHPYARTASENALAACRELGVRYIRLERPGLEAMAEKDAVIRCESYEAAVAYLKTHPGNVLTTTGSRELSRYQALPRERVFPRVLPTAEVIAKCEELGYLPRQIVAMQGPFSFELNAAMIHALNIRYVTTKDSGDIGGVAEKIRAAAACGAEVLCIDRPKLDYPETVATAEALVARLMPQKGGQS</sequence>
<dbReference type="NCBIfam" id="TIGR00715">
    <property type="entry name" value="precor6x_red"/>
    <property type="match status" value="1"/>
</dbReference>
<organism evidence="4 5">
    <name type="scientific">Pseudoramibacter alactolyticus ATCC 23263</name>
    <dbReference type="NCBI Taxonomy" id="887929"/>
    <lineage>
        <taxon>Bacteria</taxon>
        <taxon>Bacillati</taxon>
        <taxon>Bacillota</taxon>
        <taxon>Clostridia</taxon>
        <taxon>Eubacteriales</taxon>
        <taxon>Eubacteriaceae</taxon>
        <taxon>Pseudoramibacter</taxon>
    </lineage>
</organism>
<accession>E6MI61</accession>
<dbReference type="Proteomes" id="UP000004754">
    <property type="component" value="Unassembled WGS sequence"/>
</dbReference>
<dbReference type="RefSeq" id="WP_006599016.1">
    <property type="nucleotide sequence ID" value="NZ_GL622359.1"/>
</dbReference>
<dbReference type="GO" id="GO:0016994">
    <property type="term" value="F:precorrin-6A reductase activity"/>
    <property type="evidence" value="ECO:0007669"/>
    <property type="project" value="UniProtKB-EC"/>
</dbReference>
<comment type="caution">
    <text evidence="4">The sequence shown here is derived from an EMBL/GenBank/DDBJ whole genome shotgun (WGS) entry which is preliminary data.</text>
</comment>
<proteinExistence type="predicted"/>
<dbReference type="GO" id="GO:0009236">
    <property type="term" value="P:cobalamin biosynthetic process"/>
    <property type="evidence" value="ECO:0007669"/>
    <property type="project" value="UniProtKB-UniPathway"/>
</dbReference>
<gene>
    <name evidence="4" type="primary">cobK</name>
    <name evidence="4" type="ORF">HMP0721_1594</name>
</gene>
<evidence type="ECO:0000313" key="5">
    <source>
        <dbReference type="Proteomes" id="UP000004754"/>
    </source>
</evidence>
<dbReference type="OrthoDB" id="9780707at2"/>
<dbReference type="InterPro" id="IPR003723">
    <property type="entry name" value="Precorrin-6x_reduct"/>
</dbReference>
<dbReference type="EC" id="1.3.1.54" evidence="4"/>
<evidence type="ECO:0000256" key="1">
    <source>
        <dbReference type="ARBA" id="ARBA00004953"/>
    </source>
</evidence>
<keyword evidence="5" id="KW-1185">Reference proteome</keyword>
<evidence type="ECO:0000256" key="3">
    <source>
        <dbReference type="ARBA" id="ARBA00023002"/>
    </source>
</evidence>